<evidence type="ECO:0000256" key="2">
    <source>
        <dbReference type="ARBA" id="ARBA00023136"/>
    </source>
</evidence>
<dbReference type="EMBL" id="JBHTCS010000017">
    <property type="protein sequence ID" value="MFC7449278.1"/>
    <property type="molecule type" value="Genomic_DNA"/>
</dbReference>
<evidence type="ECO:0000256" key="4">
    <source>
        <dbReference type="SAM" id="Phobius"/>
    </source>
</evidence>
<dbReference type="PANTHER" id="PTHR37042:SF4">
    <property type="entry name" value="OUTER MEMBRANE PROTEIN RV1973"/>
    <property type="match status" value="1"/>
</dbReference>
<evidence type="ECO:0000256" key="3">
    <source>
        <dbReference type="SAM" id="MobiDB-lite"/>
    </source>
</evidence>
<gene>
    <name evidence="5" type="ORF">ACFQS9_15395</name>
</gene>
<reference evidence="6" key="1">
    <citation type="journal article" date="2019" name="Int. J. Syst. Evol. Microbiol.">
        <title>The Global Catalogue of Microorganisms (GCM) 10K type strain sequencing project: providing services to taxonomists for standard genome sequencing and annotation.</title>
        <authorList>
            <consortium name="The Broad Institute Genomics Platform"/>
            <consortium name="The Broad Institute Genome Sequencing Center for Infectious Disease"/>
            <person name="Wu L."/>
            <person name="Ma J."/>
        </authorList>
    </citation>
    <scope>NUCLEOTIDE SEQUENCE [LARGE SCALE GENOMIC DNA]</scope>
    <source>
        <strain evidence="6">ICMP 19430</strain>
    </source>
</reference>
<name>A0ABW2RZI4_9NOCA</name>
<feature type="region of interest" description="Disordered" evidence="3">
    <location>
        <begin position="1"/>
        <end position="23"/>
    </location>
</feature>
<protein>
    <recommendedName>
        <fullName evidence="7">Mce-associated membrane protein</fullName>
    </recommendedName>
</protein>
<accession>A0ABW2RZI4</accession>
<keyword evidence="2 4" id="KW-0472">Membrane</keyword>
<sequence length="183" mass="19911">MSDSETTTVEPTVEPDAGTVGQERGPRLTRRVIAGLAAALVLLGLLGWGSYAIWEGRQLEQSRTDALDAGRRYATDLATYSFENLDNNLSVVRGNSVGEFAGQYTQVASNLKDMIVQYKATSSAEIIAAGLAEADRDRAEVIVFLDQTVTNTNSPEPRVDRNRMRLSLVHEGGAWKLANVQLL</sequence>
<proteinExistence type="predicted"/>
<keyword evidence="4" id="KW-0812">Transmembrane</keyword>
<evidence type="ECO:0000313" key="6">
    <source>
        <dbReference type="Proteomes" id="UP001596484"/>
    </source>
</evidence>
<comment type="caution">
    <text evidence="5">The sequence shown here is derived from an EMBL/GenBank/DDBJ whole genome shotgun (WGS) entry which is preliminary data.</text>
</comment>
<feature type="transmembrane region" description="Helical" evidence="4">
    <location>
        <begin position="32"/>
        <end position="54"/>
    </location>
</feature>
<keyword evidence="4" id="KW-1133">Transmembrane helix</keyword>
<organism evidence="5 6">
    <name type="scientific">Rhodococcus daqingensis</name>
    <dbReference type="NCBI Taxonomy" id="2479363"/>
    <lineage>
        <taxon>Bacteria</taxon>
        <taxon>Bacillati</taxon>
        <taxon>Actinomycetota</taxon>
        <taxon>Actinomycetes</taxon>
        <taxon>Mycobacteriales</taxon>
        <taxon>Nocardiaceae</taxon>
        <taxon>Rhodococcus</taxon>
    </lineage>
</organism>
<evidence type="ECO:0000313" key="5">
    <source>
        <dbReference type="EMBL" id="MFC7449278.1"/>
    </source>
</evidence>
<dbReference type="RefSeq" id="WP_378406116.1">
    <property type="nucleotide sequence ID" value="NZ_JBHTCS010000017.1"/>
</dbReference>
<keyword evidence="6" id="KW-1185">Reference proteome</keyword>
<comment type="subcellular location">
    <subcellularLocation>
        <location evidence="1">Membrane</location>
    </subcellularLocation>
</comment>
<dbReference type="Proteomes" id="UP001596484">
    <property type="component" value="Unassembled WGS sequence"/>
</dbReference>
<evidence type="ECO:0000256" key="1">
    <source>
        <dbReference type="ARBA" id="ARBA00004370"/>
    </source>
</evidence>
<dbReference type="PANTHER" id="PTHR37042">
    <property type="entry name" value="OUTER MEMBRANE PROTEIN RV1973"/>
    <property type="match status" value="1"/>
</dbReference>
<evidence type="ECO:0008006" key="7">
    <source>
        <dbReference type="Google" id="ProtNLM"/>
    </source>
</evidence>
<feature type="compositionally biased region" description="Low complexity" evidence="3">
    <location>
        <begin position="1"/>
        <end position="15"/>
    </location>
</feature>